<gene>
    <name evidence="6" type="ORF">BLA29_010416</name>
</gene>
<dbReference type="AlphaFoldDB" id="A0A1Y3B619"/>
<dbReference type="InterPro" id="IPR050654">
    <property type="entry name" value="AChE-related_enzymes"/>
</dbReference>
<evidence type="ECO:0000256" key="2">
    <source>
        <dbReference type="ARBA" id="ARBA00022487"/>
    </source>
</evidence>
<dbReference type="GO" id="GO:0005886">
    <property type="term" value="C:plasma membrane"/>
    <property type="evidence" value="ECO:0007669"/>
    <property type="project" value="TreeGrafter"/>
</dbReference>
<dbReference type="SUPFAM" id="SSF53474">
    <property type="entry name" value="alpha/beta-Hydrolases"/>
    <property type="match status" value="1"/>
</dbReference>
<keyword evidence="3" id="KW-0378">Hydrolase</keyword>
<dbReference type="PANTHER" id="PTHR43918">
    <property type="entry name" value="ACETYLCHOLINESTERASE"/>
    <property type="match status" value="1"/>
</dbReference>
<dbReference type="PANTHER" id="PTHR43918:SF4">
    <property type="entry name" value="CARBOXYLIC ESTER HYDROLASE"/>
    <property type="match status" value="1"/>
</dbReference>
<comment type="similarity">
    <text evidence="1">Belongs to the type-B carboxylesterase/lipase family.</text>
</comment>
<dbReference type="EMBL" id="MUJZ01042195">
    <property type="protein sequence ID" value="OTF75398.1"/>
    <property type="molecule type" value="Genomic_DNA"/>
</dbReference>
<dbReference type="Proteomes" id="UP000194236">
    <property type="component" value="Unassembled WGS sequence"/>
</dbReference>
<evidence type="ECO:0000259" key="5">
    <source>
        <dbReference type="Pfam" id="PF00135"/>
    </source>
</evidence>
<organism evidence="6 7">
    <name type="scientific">Euroglyphus maynei</name>
    <name type="common">Mayne's house dust mite</name>
    <dbReference type="NCBI Taxonomy" id="6958"/>
    <lineage>
        <taxon>Eukaryota</taxon>
        <taxon>Metazoa</taxon>
        <taxon>Ecdysozoa</taxon>
        <taxon>Arthropoda</taxon>
        <taxon>Chelicerata</taxon>
        <taxon>Arachnida</taxon>
        <taxon>Acari</taxon>
        <taxon>Acariformes</taxon>
        <taxon>Sarcoptiformes</taxon>
        <taxon>Astigmata</taxon>
        <taxon>Psoroptidia</taxon>
        <taxon>Analgoidea</taxon>
        <taxon>Pyroglyphidae</taxon>
        <taxon>Pyroglyphinae</taxon>
        <taxon>Euroglyphus</taxon>
    </lineage>
</organism>
<protein>
    <recommendedName>
        <fullName evidence="5">Carboxylesterase type B domain-containing protein</fullName>
    </recommendedName>
</protein>
<feature type="non-terminal residue" evidence="6">
    <location>
        <position position="229"/>
    </location>
</feature>
<evidence type="ECO:0000256" key="4">
    <source>
        <dbReference type="ARBA" id="ARBA00023180"/>
    </source>
</evidence>
<keyword evidence="4" id="KW-0325">Glycoprotein</keyword>
<dbReference type="GO" id="GO:0003990">
    <property type="term" value="F:acetylcholinesterase activity"/>
    <property type="evidence" value="ECO:0007669"/>
    <property type="project" value="TreeGrafter"/>
</dbReference>
<evidence type="ECO:0000256" key="3">
    <source>
        <dbReference type="ARBA" id="ARBA00022801"/>
    </source>
</evidence>
<dbReference type="Pfam" id="PF00135">
    <property type="entry name" value="COesterase"/>
    <property type="match status" value="1"/>
</dbReference>
<dbReference type="GO" id="GO:0005615">
    <property type="term" value="C:extracellular space"/>
    <property type="evidence" value="ECO:0007669"/>
    <property type="project" value="TreeGrafter"/>
</dbReference>
<keyword evidence="7" id="KW-1185">Reference proteome</keyword>
<name>A0A1Y3B619_EURMA</name>
<evidence type="ECO:0000313" key="6">
    <source>
        <dbReference type="EMBL" id="OTF75398.1"/>
    </source>
</evidence>
<keyword evidence="2" id="KW-0719">Serine esterase</keyword>
<accession>A0A1Y3B619</accession>
<proteinExistence type="inferred from homology"/>
<reference evidence="6 7" key="1">
    <citation type="submission" date="2017-03" db="EMBL/GenBank/DDBJ databases">
        <title>Genome Survey of Euroglyphus maynei.</title>
        <authorList>
            <person name="Arlian L.G."/>
            <person name="Morgan M.S."/>
            <person name="Rider S.D."/>
        </authorList>
    </citation>
    <scope>NUCLEOTIDE SEQUENCE [LARGE SCALE GENOMIC DNA]</scope>
    <source>
        <strain evidence="6">Arlian Lab</strain>
        <tissue evidence="6">Whole body</tissue>
    </source>
</reference>
<dbReference type="OrthoDB" id="3200163at2759"/>
<dbReference type="InterPro" id="IPR029058">
    <property type="entry name" value="AB_hydrolase_fold"/>
</dbReference>
<dbReference type="Gene3D" id="3.40.50.1820">
    <property type="entry name" value="alpha/beta hydrolase"/>
    <property type="match status" value="1"/>
</dbReference>
<comment type="caution">
    <text evidence="6">The sequence shown here is derived from an EMBL/GenBank/DDBJ whole genome shotgun (WGS) entry which is preliminary data.</text>
</comment>
<evidence type="ECO:0000256" key="1">
    <source>
        <dbReference type="ARBA" id="ARBA00005964"/>
    </source>
</evidence>
<dbReference type="GO" id="GO:0019695">
    <property type="term" value="P:choline metabolic process"/>
    <property type="evidence" value="ECO:0007669"/>
    <property type="project" value="TreeGrafter"/>
</dbReference>
<dbReference type="GO" id="GO:0006581">
    <property type="term" value="P:acetylcholine catabolic process"/>
    <property type="evidence" value="ECO:0007669"/>
    <property type="project" value="TreeGrafter"/>
</dbReference>
<evidence type="ECO:0000313" key="7">
    <source>
        <dbReference type="Proteomes" id="UP000194236"/>
    </source>
</evidence>
<dbReference type="InterPro" id="IPR002018">
    <property type="entry name" value="CarbesteraseB"/>
</dbReference>
<sequence length="229" mass="25565">MYTGHNKTLKTQTNAGIWDQLLALEWIQEHIEYFQGDHKHVTIAGFDSGATSVGLHLISPKSRRLFHQAIMMSGSVYTQLISTRSECNNDVAQMWAQMASTISCGQEWSAKTLKCMKRASIEEILKLINPLGSISTGPEIVMDPTDDLFPFDTLSEAIDQIHTSRLAIMIGSTDDEGSQVLPMMNGKLFNQFISDHQLSRNEAIEQMVQFASKLVPPRGCNYNKVNGKD</sequence>
<feature type="domain" description="Carboxylesterase type B" evidence="5">
    <location>
        <begin position="9"/>
        <end position="209"/>
    </location>
</feature>